<accession>A0A328UHV7</accession>
<comment type="caution">
    <text evidence="1">The sequence shown here is derived from an EMBL/GenBank/DDBJ whole genome shotgun (WGS) entry which is preliminary data.</text>
</comment>
<proteinExistence type="predicted"/>
<dbReference type="EMBL" id="QLYR01000006">
    <property type="protein sequence ID" value="RAQ28251.1"/>
    <property type="molecule type" value="Genomic_DNA"/>
</dbReference>
<keyword evidence="2" id="KW-1185">Reference proteome</keyword>
<name>A0A328UHV7_9FIRM</name>
<sequence length="65" mass="7721">MQYEHLHALLENSRSSRAYFLSLPVPAQLELHGQNSFIHSAEELRRRAELLERHHRQLRIGGYEK</sequence>
<dbReference type="AlphaFoldDB" id="A0A328UHV7"/>
<evidence type="ECO:0000313" key="1">
    <source>
        <dbReference type="EMBL" id="RAQ28251.1"/>
    </source>
</evidence>
<dbReference type="Proteomes" id="UP000249377">
    <property type="component" value="Unassembled WGS sequence"/>
</dbReference>
<gene>
    <name evidence="1" type="ORF">DPQ25_09595</name>
</gene>
<reference evidence="1 2" key="1">
    <citation type="submission" date="2018-06" db="EMBL/GenBank/DDBJ databases">
        <title>Noncontiguous genome sequence of Ruminococcaceae bacterium ASD2818.</title>
        <authorList>
            <person name="Chaplin A.V."/>
            <person name="Sokolova S.R."/>
            <person name="Kochetkova T.O."/>
            <person name="Goltsov A.Y."/>
            <person name="Trofimov D.Y."/>
            <person name="Efimov B.A."/>
        </authorList>
    </citation>
    <scope>NUCLEOTIDE SEQUENCE [LARGE SCALE GENOMIC DNA]</scope>
    <source>
        <strain evidence="1 2">ASD2818</strain>
    </source>
</reference>
<dbReference type="RefSeq" id="WP_112332963.1">
    <property type="nucleotide sequence ID" value="NZ_JADPHD010000008.1"/>
</dbReference>
<protein>
    <submittedName>
        <fullName evidence="1">Uncharacterized protein</fullName>
    </submittedName>
</protein>
<organism evidence="1 2">
    <name type="scientific">Hydrogeniiclostridium mannosilyticum</name>
    <dbReference type="NCBI Taxonomy" id="2764322"/>
    <lineage>
        <taxon>Bacteria</taxon>
        <taxon>Bacillati</taxon>
        <taxon>Bacillota</taxon>
        <taxon>Clostridia</taxon>
        <taxon>Eubacteriales</taxon>
        <taxon>Acutalibacteraceae</taxon>
        <taxon>Hydrogeniiclostridium</taxon>
    </lineage>
</organism>
<evidence type="ECO:0000313" key="2">
    <source>
        <dbReference type="Proteomes" id="UP000249377"/>
    </source>
</evidence>